<dbReference type="EMBL" id="BIFS01000002">
    <property type="protein sequence ID" value="GCE23776.1"/>
    <property type="molecule type" value="Genomic_DNA"/>
</dbReference>
<gene>
    <name evidence="4" type="ORF">KDK_75760</name>
</gene>
<dbReference type="SMART" id="SM00422">
    <property type="entry name" value="HTH_MERR"/>
    <property type="match status" value="1"/>
</dbReference>
<dbReference type="GO" id="GO:0003677">
    <property type="term" value="F:DNA binding"/>
    <property type="evidence" value="ECO:0007669"/>
    <property type="project" value="UniProtKB-KW"/>
</dbReference>
<dbReference type="InterPro" id="IPR047057">
    <property type="entry name" value="MerR_fam"/>
</dbReference>
<dbReference type="SUPFAM" id="SSF46955">
    <property type="entry name" value="Putative DNA-binding domain"/>
    <property type="match status" value="1"/>
</dbReference>
<evidence type="ECO:0000256" key="1">
    <source>
        <dbReference type="ARBA" id="ARBA00023125"/>
    </source>
</evidence>
<dbReference type="InterPro" id="IPR000551">
    <property type="entry name" value="MerR-type_HTH_dom"/>
</dbReference>
<comment type="caution">
    <text evidence="4">The sequence shown here is derived from an EMBL/GenBank/DDBJ whole genome shotgun (WGS) entry which is preliminary data.</text>
</comment>
<dbReference type="CDD" id="cd01109">
    <property type="entry name" value="HTH_YyaN"/>
    <property type="match status" value="1"/>
</dbReference>
<feature type="coiled-coil region" evidence="2">
    <location>
        <begin position="92"/>
        <end position="126"/>
    </location>
</feature>
<dbReference type="InterPro" id="IPR009061">
    <property type="entry name" value="DNA-bd_dom_put_sf"/>
</dbReference>
<sequence length="168" mass="19350">MHNAFMSSDIEMKTPLHFTLQEVVQRSGLSEHTLRYYERIGLLDRVKRDNSSGHRRYTAEDVRNIETLACLRTTGMSIEDMRTYFALLKDGKAAADQQLELFEAQRKALEQELAQKQEHLRYLEHKVAFWKAVQCGDDAKAQEIGEIATGLARQLIKENKTYSGKENS</sequence>
<reference evidence="5" key="1">
    <citation type="submission" date="2018-12" db="EMBL/GenBank/DDBJ databases">
        <title>Tengunoibacter tsumagoiensis gen. nov., sp. nov., Dictyobacter kobayashii sp. nov., D. alpinus sp. nov., and D. joshuensis sp. nov. and description of Dictyobacteraceae fam. nov. within the order Ktedonobacterales isolated from Tengu-no-mugimeshi.</title>
        <authorList>
            <person name="Wang C.M."/>
            <person name="Zheng Y."/>
            <person name="Sakai Y."/>
            <person name="Toyoda A."/>
            <person name="Minakuchi Y."/>
            <person name="Abe K."/>
            <person name="Yokota A."/>
            <person name="Yabe S."/>
        </authorList>
    </citation>
    <scope>NUCLEOTIDE SEQUENCE [LARGE SCALE GENOMIC DNA]</scope>
    <source>
        <strain evidence="5">Uno11</strain>
    </source>
</reference>
<name>A0A402AXE7_9CHLR</name>
<evidence type="ECO:0000256" key="2">
    <source>
        <dbReference type="SAM" id="Coils"/>
    </source>
</evidence>
<evidence type="ECO:0000313" key="4">
    <source>
        <dbReference type="EMBL" id="GCE23776.1"/>
    </source>
</evidence>
<protein>
    <recommendedName>
        <fullName evidence="3">HTH merR-type domain-containing protein</fullName>
    </recommendedName>
</protein>
<accession>A0A402AXE7</accession>
<dbReference type="PROSITE" id="PS50937">
    <property type="entry name" value="HTH_MERR_2"/>
    <property type="match status" value="1"/>
</dbReference>
<dbReference type="Pfam" id="PF13411">
    <property type="entry name" value="MerR_1"/>
    <property type="match status" value="1"/>
</dbReference>
<feature type="domain" description="HTH merR-type" evidence="3">
    <location>
        <begin position="17"/>
        <end position="87"/>
    </location>
</feature>
<evidence type="ECO:0000313" key="5">
    <source>
        <dbReference type="Proteomes" id="UP000287188"/>
    </source>
</evidence>
<dbReference type="AlphaFoldDB" id="A0A402AXE7"/>
<evidence type="ECO:0000259" key="3">
    <source>
        <dbReference type="PROSITE" id="PS50937"/>
    </source>
</evidence>
<dbReference type="PANTHER" id="PTHR30204:SF98">
    <property type="entry name" value="HTH-TYPE TRANSCRIPTIONAL REGULATOR ADHR"/>
    <property type="match status" value="1"/>
</dbReference>
<keyword evidence="1" id="KW-0238">DNA-binding</keyword>
<dbReference type="GO" id="GO:0003700">
    <property type="term" value="F:DNA-binding transcription factor activity"/>
    <property type="evidence" value="ECO:0007669"/>
    <property type="project" value="InterPro"/>
</dbReference>
<keyword evidence="2" id="KW-0175">Coiled coil</keyword>
<dbReference type="Proteomes" id="UP000287188">
    <property type="component" value="Unassembled WGS sequence"/>
</dbReference>
<organism evidence="4 5">
    <name type="scientific">Dictyobacter kobayashii</name>
    <dbReference type="NCBI Taxonomy" id="2014872"/>
    <lineage>
        <taxon>Bacteria</taxon>
        <taxon>Bacillati</taxon>
        <taxon>Chloroflexota</taxon>
        <taxon>Ktedonobacteria</taxon>
        <taxon>Ktedonobacterales</taxon>
        <taxon>Dictyobacteraceae</taxon>
        <taxon>Dictyobacter</taxon>
    </lineage>
</organism>
<dbReference type="PANTHER" id="PTHR30204">
    <property type="entry name" value="REDOX-CYCLING DRUG-SENSING TRANSCRIPTIONAL ACTIVATOR SOXR"/>
    <property type="match status" value="1"/>
</dbReference>
<dbReference type="Gene3D" id="1.10.1660.10">
    <property type="match status" value="1"/>
</dbReference>
<keyword evidence="5" id="KW-1185">Reference proteome</keyword>
<proteinExistence type="predicted"/>